<keyword evidence="1" id="KW-1133">Transmembrane helix</keyword>
<gene>
    <name evidence="2" type="ORF">AFUS01_LOCUS5769</name>
</gene>
<evidence type="ECO:0008006" key="4">
    <source>
        <dbReference type="Google" id="ProtNLM"/>
    </source>
</evidence>
<evidence type="ECO:0000313" key="3">
    <source>
        <dbReference type="Proteomes" id="UP000708208"/>
    </source>
</evidence>
<dbReference type="OrthoDB" id="6357215at2759"/>
<feature type="transmembrane region" description="Helical" evidence="1">
    <location>
        <begin position="21"/>
        <end position="46"/>
    </location>
</feature>
<dbReference type="GO" id="GO:0006888">
    <property type="term" value="P:endoplasmic reticulum to Golgi vesicle-mediated transport"/>
    <property type="evidence" value="ECO:0007669"/>
    <property type="project" value="TreeGrafter"/>
</dbReference>
<dbReference type="PANTHER" id="PTHR34009:SF2">
    <property type="entry name" value="PROTEIN STAR"/>
    <property type="match status" value="1"/>
</dbReference>
<reference evidence="2" key="1">
    <citation type="submission" date="2021-06" db="EMBL/GenBank/DDBJ databases">
        <authorList>
            <person name="Hodson N. C."/>
            <person name="Mongue J. A."/>
            <person name="Jaron S. K."/>
        </authorList>
    </citation>
    <scope>NUCLEOTIDE SEQUENCE</scope>
</reference>
<dbReference type="InterPro" id="IPR053202">
    <property type="entry name" value="EGF_Rcpt_Signaling_Reg"/>
</dbReference>
<evidence type="ECO:0000256" key="1">
    <source>
        <dbReference type="SAM" id="Phobius"/>
    </source>
</evidence>
<dbReference type="PANTHER" id="PTHR34009">
    <property type="entry name" value="PROTEIN STAR"/>
    <property type="match status" value="1"/>
</dbReference>
<dbReference type="GO" id="GO:0005794">
    <property type="term" value="C:Golgi apparatus"/>
    <property type="evidence" value="ECO:0007669"/>
    <property type="project" value="TreeGrafter"/>
</dbReference>
<name>A0A8J2JB44_9HEXA</name>
<dbReference type="GO" id="GO:0031902">
    <property type="term" value="C:late endosome membrane"/>
    <property type="evidence" value="ECO:0007669"/>
    <property type="project" value="TreeGrafter"/>
</dbReference>
<accession>A0A8J2JB44</accession>
<comment type="caution">
    <text evidence="2">The sequence shown here is derived from an EMBL/GenBank/DDBJ whole genome shotgun (WGS) entry which is preliminary data.</text>
</comment>
<organism evidence="2 3">
    <name type="scientific">Allacma fusca</name>
    <dbReference type="NCBI Taxonomy" id="39272"/>
    <lineage>
        <taxon>Eukaryota</taxon>
        <taxon>Metazoa</taxon>
        <taxon>Ecdysozoa</taxon>
        <taxon>Arthropoda</taxon>
        <taxon>Hexapoda</taxon>
        <taxon>Collembola</taxon>
        <taxon>Symphypleona</taxon>
        <taxon>Sminthuridae</taxon>
        <taxon>Allacma</taxon>
    </lineage>
</organism>
<proteinExistence type="predicted"/>
<sequence length="346" mass="39650">MNHRRSKSYSHHGFSISSSSFLKLVTFYLILISVGISLIFCSYKLYIDTWLSDFKSENFLFQEILQGIPQNDSRIVSYVRKQIQGSSHLEYNWSQRMRSGYNGVNTKVRRILGGLDHGYFVEAFAGDGEYGSNTRILEVNHGWTGLLIEPLPSDFQALQQKHRKASLLNACLSPYPYPSVQEFTSPVNYSISEPERSKHWRFHRINCFSLFSILSAIRQFRIDYLSLSAERTELSVLKTIPFTSVNIKVISVRYTLAPEGGDILKDFLLTQGYSLVSEAENQFIFALQALYDENTSFDDPSSDNNTEYEEYYLDTGEITILGDTSFEVDSEEMEIIVNDDYESDGL</sequence>
<dbReference type="Proteomes" id="UP000708208">
    <property type="component" value="Unassembled WGS sequence"/>
</dbReference>
<dbReference type="EMBL" id="CAJVCH010036986">
    <property type="protein sequence ID" value="CAG7716246.1"/>
    <property type="molecule type" value="Genomic_DNA"/>
</dbReference>
<keyword evidence="1" id="KW-0472">Membrane</keyword>
<dbReference type="AlphaFoldDB" id="A0A8J2JB44"/>
<evidence type="ECO:0000313" key="2">
    <source>
        <dbReference type="EMBL" id="CAG7716246.1"/>
    </source>
</evidence>
<dbReference type="GO" id="GO:0005886">
    <property type="term" value="C:plasma membrane"/>
    <property type="evidence" value="ECO:0007669"/>
    <property type="project" value="TreeGrafter"/>
</dbReference>
<protein>
    <recommendedName>
        <fullName evidence="4">Protein Star</fullName>
    </recommendedName>
</protein>
<dbReference type="GO" id="GO:0016197">
    <property type="term" value="P:endosomal transport"/>
    <property type="evidence" value="ECO:0007669"/>
    <property type="project" value="TreeGrafter"/>
</dbReference>
<keyword evidence="1" id="KW-0812">Transmembrane</keyword>
<dbReference type="GO" id="GO:0005789">
    <property type="term" value="C:endoplasmic reticulum membrane"/>
    <property type="evidence" value="ECO:0007669"/>
    <property type="project" value="TreeGrafter"/>
</dbReference>
<keyword evidence="3" id="KW-1185">Reference proteome</keyword>